<dbReference type="EMBL" id="GAIX01004335">
    <property type="protein sequence ID" value="JAA88225.1"/>
    <property type="molecule type" value="Transcribed_RNA"/>
</dbReference>
<name>S4PKT9_9NEOP</name>
<sequence length="72" mass="8242">MATIKTYRKTGLKNGWVPYRSVCRSLIIGLQTLSKLLCFGNLRLSQRLASCFYAANRLIFRMIALVMILEQS</sequence>
<protein>
    <submittedName>
        <fullName evidence="1">Uncharacterized protein</fullName>
    </submittedName>
</protein>
<organism evidence="1">
    <name type="scientific">Pararge aegeria</name>
    <name type="common">speckled wood butterfly</name>
    <dbReference type="NCBI Taxonomy" id="116150"/>
    <lineage>
        <taxon>Eukaryota</taxon>
        <taxon>Metazoa</taxon>
        <taxon>Ecdysozoa</taxon>
        <taxon>Arthropoda</taxon>
        <taxon>Hexapoda</taxon>
        <taxon>Insecta</taxon>
        <taxon>Pterygota</taxon>
        <taxon>Neoptera</taxon>
        <taxon>Endopterygota</taxon>
        <taxon>Lepidoptera</taxon>
        <taxon>Glossata</taxon>
        <taxon>Ditrysia</taxon>
        <taxon>Papilionoidea</taxon>
        <taxon>Nymphalidae</taxon>
        <taxon>Satyrinae</taxon>
        <taxon>Satyrini</taxon>
        <taxon>Parargina</taxon>
        <taxon>Pararge</taxon>
    </lineage>
</organism>
<reference evidence="1" key="2">
    <citation type="submission" date="2013-05" db="EMBL/GenBank/DDBJ databases">
        <authorList>
            <person name="Carter J.-M."/>
            <person name="Baker S.C."/>
            <person name="Pink R."/>
            <person name="Carter D.R.F."/>
            <person name="Collins A."/>
            <person name="Tomlin J."/>
            <person name="Gibbs M."/>
            <person name="Breuker C.J."/>
        </authorList>
    </citation>
    <scope>NUCLEOTIDE SEQUENCE</scope>
    <source>
        <tissue evidence="1">Ovary</tissue>
    </source>
</reference>
<proteinExistence type="predicted"/>
<dbReference type="AlphaFoldDB" id="S4PKT9"/>
<accession>S4PKT9</accession>
<evidence type="ECO:0000313" key="1">
    <source>
        <dbReference type="EMBL" id="JAA88225.1"/>
    </source>
</evidence>
<reference evidence="1" key="1">
    <citation type="journal article" date="2013" name="BMC Genomics">
        <title>Unscrambling butterfly oogenesis.</title>
        <authorList>
            <person name="Carter J.M."/>
            <person name="Baker S.C."/>
            <person name="Pink R."/>
            <person name="Carter D.R."/>
            <person name="Collins A."/>
            <person name="Tomlin J."/>
            <person name="Gibbs M."/>
            <person name="Breuker C.J."/>
        </authorList>
    </citation>
    <scope>NUCLEOTIDE SEQUENCE</scope>
    <source>
        <tissue evidence="1">Ovary</tissue>
    </source>
</reference>